<reference evidence="1" key="1">
    <citation type="journal article" date="2013" name="Nature">
        <title>Draft genome of the wheat A-genome progenitor Triticum urartu.</title>
        <authorList>
            <person name="Ling H.Q."/>
            <person name="Zhao S."/>
            <person name="Liu D."/>
            <person name="Wang J."/>
            <person name="Sun H."/>
            <person name="Zhang C."/>
            <person name="Fan H."/>
            <person name="Li D."/>
            <person name="Dong L."/>
            <person name="Tao Y."/>
            <person name="Gao C."/>
            <person name="Wu H."/>
            <person name="Li Y."/>
            <person name="Cui Y."/>
            <person name="Guo X."/>
            <person name="Zheng S."/>
            <person name="Wang B."/>
            <person name="Yu K."/>
            <person name="Liang Q."/>
            <person name="Yang W."/>
            <person name="Lou X."/>
            <person name="Chen J."/>
            <person name="Feng M."/>
            <person name="Jian J."/>
            <person name="Zhang X."/>
            <person name="Luo G."/>
            <person name="Jiang Y."/>
            <person name="Liu J."/>
            <person name="Wang Z."/>
            <person name="Sha Y."/>
            <person name="Zhang B."/>
            <person name="Wu H."/>
            <person name="Tang D."/>
            <person name="Shen Q."/>
            <person name="Xue P."/>
            <person name="Zou S."/>
            <person name="Wang X."/>
            <person name="Liu X."/>
            <person name="Wang F."/>
            <person name="Yang Y."/>
            <person name="An X."/>
            <person name="Dong Z."/>
            <person name="Zhang K."/>
            <person name="Zhang X."/>
            <person name="Luo M.C."/>
            <person name="Dvorak J."/>
            <person name="Tong Y."/>
            <person name="Wang J."/>
            <person name="Yang H."/>
            <person name="Li Z."/>
            <person name="Wang D."/>
            <person name="Zhang A."/>
            <person name="Wang J."/>
        </authorList>
    </citation>
    <scope>NUCLEOTIDE SEQUENCE</scope>
</reference>
<name>M7ZPZ0_TRIUA</name>
<gene>
    <name evidence="1" type="ORF">TRIUR3_33299</name>
</gene>
<dbReference type="AlphaFoldDB" id="M7ZPZ0"/>
<accession>M7ZPZ0</accession>
<dbReference type="EMBL" id="KD086066">
    <property type="protein sequence ID" value="EMS62167.1"/>
    <property type="molecule type" value="Genomic_DNA"/>
</dbReference>
<evidence type="ECO:0000313" key="1">
    <source>
        <dbReference type="EMBL" id="EMS62167.1"/>
    </source>
</evidence>
<proteinExistence type="predicted"/>
<organism evidence="1">
    <name type="scientific">Triticum urartu</name>
    <name type="common">Red wild einkorn</name>
    <name type="synonym">Crithodium urartu</name>
    <dbReference type="NCBI Taxonomy" id="4572"/>
    <lineage>
        <taxon>Eukaryota</taxon>
        <taxon>Viridiplantae</taxon>
        <taxon>Streptophyta</taxon>
        <taxon>Embryophyta</taxon>
        <taxon>Tracheophyta</taxon>
        <taxon>Spermatophyta</taxon>
        <taxon>Magnoliopsida</taxon>
        <taxon>Liliopsida</taxon>
        <taxon>Poales</taxon>
        <taxon>Poaceae</taxon>
        <taxon>BOP clade</taxon>
        <taxon>Pooideae</taxon>
        <taxon>Triticodae</taxon>
        <taxon>Triticeae</taxon>
        <taxon>Triticinae</taxon>
        <taxon>Triticum</taxon>
    </lineage>
</organism>
<protein>
    <submittedName>
        <fullName evidence="1">Uncharacterized protein</fullName>
    </submittedName>
</protein>
<sequence length="136" mass="15462">MVLVDSSRKDLTGQDSRIFSLGVAVTAGPCPDGGLGFFSEDNSILHFDSIECEAEVFFLGQLRQKNLLLGTCKLVQLLVNVDEETDLKHPISFTYKWLPPADDKDEDRRRPKGLNFLHDTNLPVIYKQAFNIYWTR</sequence>